<feature type="region of interest" description="Disordered" evidence="1">
    <location>
        <begin position="63"/>
        <end position="85"/>
    </location>
</feature>
<dbReference type="EnsemblMetazoa" id="PPAI002791-RA">
    <property type="protein sequence ID" value="PPAI002791-PA"/>
    <property type="gene ID" value="PPAI002791"/>
</dbReference>
<dbReference type="GO" id="GO:0003779">
    <property type="term" value="F:actin binding"/>
    <property type="evidence" value="ECO:0007669"/>
    <property type="project" value="InterPro"/>
</dbReference>
<dbReference type="Proteomes" id="UP000092462">
    <property type="component" value="Unassembled WGS sequence"/>
</dbReference>
<dbReference type="Pfam" id="PF02205">
    <property type="entry name" value="WH2"/>
    <property type="match status" value="1"/>
</dbReference>
<evidence type="ECO:0000313" key="2">
    <source>
        <dbReference type="EnsemblMetazoa" id="PPAI002791-PA"/>
    </source>
</evidence>
<feature type="region of interest" description="Disordered" evidence="1">
    <location>
        <begin position="1"/>
        <end position="49"/>
    </location>
</feature>
<proteinExistence type="predicted"/>
<feature type="compositionally biased region" description="Basic and acidic residues" evidence="1">
    <location>
        <begin position="14"/>
        <end position="24"/>
    </location>
</feature>
<dbReference type="PROSITE" id="PS51082">
    <property type="entry name" value="WH2"/>
    <property type="match status" value="1"/>
</dbReference>
<sequence length="85" mass="9133">SVDRSNVGGGSGDSRSDLLEEIRRGKGLKPASERELPSVQRSNSGAGTDALADALRRALMERGRVIRSSDEESNNSTDNDGEWDD</sequence>
<dbReference type="Gene3D" id="6.10.280.150">
    <property type="match status" value="1"/>
</dbReference>
<dbReference type="VEuPathDB" id="VectorBase:PPAI002791"/>
<name>A0A1B0D5N4_PHLPP</name>
<dbReference type="AlphaFoldDB" id="A0A1B0D5N4"/>
<dbReference type="EMBL" id="AJVK01011847">
    <property type="status" value="NOT_ANNOTATED_CDS"/>
    <property type="molecule type" value="Genomic_DNA"/>
</dbReference>
<keyword evidence="3" id="KW-1185">Reference proteome</keyword>
<evidence type="ECO:0000313" key="3">
    <source>
        <dbReference type="Proteomes" id="UP000092462"/>
    </source>
</evidence>
<reference evidence="2" key="1">
    <citation type="submission" date="2022-08" db="UniProtKB">
        <authorList>
            <consortium name="EnsemblMetazoa"/>
        </authorList>
    </citation>
    <scope>IDENTIFICATION</scope>
    <source>
        <strain evidence="2">Israel</strain>
    </source>
</reference>
<protein>
    <submittedName>
        <fullName evidence="2">Uncharacterized protein</fullName>
    </submittedName>
</protein>
<organism evidence="2 3">
    <name type="scientific">Phlebotomus papatasi</name>
    <name type="common">Sandfly</name>
    <dbReference type="NCBI Taxonomy" id="29031"/>
    <lineage>
        <taxon>Eukaryota</taxon>
        <taxon>Metazoa</taxon>
        <taxon>Ecdysozoa</taxon>
        <taxon>Arthropoda</taxon>
        <taxon>Hexapoda</taxon>
        <taxon>Insecta</taxon>
        <taxon>Pterygota</taxon>
        <taxon>Neoptera</taxon>
        <taxon>Endopterygota</taxon>
        <taxon>Diptera</taxon>
        <taxon>Nematocera</taxon>
        <taxon>Psychodoidea</taxon>
        <taxon>Psychodidae</taxon>
        <taxon>Phlebotomus</taxon>
        <taxon>Phlebotomus</taxon>
    </lineage>
</organism>
<dbReference type="InterPro" id="IPR003124">
    <property type="entry name" value="WH2_dom"/>
</dbReference>
<accession>A0A1B0D5N4</accession>
<evidence type="ECO:0000256" key="1">
    <source>
        <dbReference type="SAM" id="MobiDB-lite"/>
    </source>
</evidence>